<evidence type="ECO:0000256" key="1">
    <source>
        <dbReference type="SAM" id="MobiDB-lite"/>
    </source>
</evidence>
<dbReference type="OrthoDB" id="2444306at2759"/>
<feature type="region of interest" description="Disordered" evidence="1">
    <location>
        <begin position="32"/>
        <end position="65"/>
    </location>
</feature>
<dbReference type="Proteomes" id="UP000726737">
    <property type="component" value="Unassembled WGS sequence"/>
</dbReference>
<evidence type="ECO:0000256" key="2">
    <source>
        <dbReference type="SAM" id="SignalP"/>
    </source>
</evidence>
<comment type="caution">
    <text evidence="3">The sequence shown here is derived from an EMBL/GenBank/DDBJ whole genome shotgun (WGS) entry which is preliminary data.</text>
</comment>
<keyword evidence="4" id="KW-1185">Reference proteome</keyword>
<name>A0A9P6PPH5_9FUNG</name>
<evidence type="ECO:0000313" key="4">
    <source>
        <dbReference type="Proteomes" id="UP000726737"/>
    </source>
</evidence>
<organism evidence="3 4">
    <name type="scientific">Mortierella polycephala</name>
    <dbReference type="NCBI Taxonomy" id="41804"/>
    <lineage>
        <taxon>Eukaryota</taxon>
        <taxon>Fungi</taxon>
        <taxon>Fungi incertae sedis</taxon>
        <taxon>Mucoromycota</taxon>
        <taxon>Mortierellomycotina</taxon>
        <taxon>Mortierellomycetes</taxon>
        <taxon>Mortierellales</taxon>
        <taxon>Mortierellaceae</taxon>
        <taxon>Mortierella</taxon>
    </lineage>
</organism>
<gene>
    <name evidence="3" type="ORF">BG011_008155</name>
</gene>
<feature type="chain" id="PRO_5040208381" evidence="2">
    <location>
        <begin position="27"/>
        <end position="100"/>
    </location>
</feature>
<reference evidence="3" key="1">
    <citation type="journal article" date="2020" name="Fungal Divers.">
        <title>Resolving the Mortierellaceae phylogeny through synthesis of multi-gene phylogenetics and phylogenomics.</title>
        <authorList>
            <person name="Vandepol N."/>
            <person name="Liber J."/>
            <person name="Desiro A."/>
            <person name="Na H."/>
            <person name="Kennedy M."/>
            <person name="Barry K."/>
            <person name="Grigoriev I.V."/>
            <person name="Miller A.N."/>
            <person name="O'Donnell K."/>
            <person name="Stajich J.E."/>
            <person name="Bonito G."/>
        </authorList>
    </citation>
    <scope>NUCLEOTIDE SEQUENCE</scope>
    <source>
        <strain evidence="3">KOD948</strain>
    </source>
</reference>
<feature type="non-terminal residue" evidence="3">
    <location>
        <position position="100"/>
    </location>
</feature>
<keyword evidence="2" id="KW-0732">Signal</keyword>
<accession>A0A9P6PPH5</accession>
<dbReference type="AlphaFoldDB" id="A0A9P6PPH5"/>
<feature type="signal peptide" evidence="2">
    <location>
        <begin position="1"/>
        <end position="26"/>
    </location>
</feature>
<sequence length="100" mass="10073">MNKFIYTSFLLLAALAILSSTSMVMAQSPIVSPTATTTTTTAVTPESSSPTTTGPAPTITAPSNGNFTSVPNFSSLADLISSYASGRSANPGNTPTGTPN</sequence>
<feature type="compositionally biased region" description="Low complexity" evidence="1">
    <location>
        <begin position="32"/>
        <end position="63"/>
    </location>
</feature>
<protein>
    <submittedName>
        <fullName evidence="3">Uncharacterized protein</fullName>
    </submittedName>
</protein>
<dbReference type="EMBL" id="JAAAJA010000658">
    <property type="protein sequence ID" value="KAG0250703.1"/>
    <property type="molecule type" value="Genomic_DNA"/>
</dbReference>
<proteinExistence type="predicted"/>
<evidence type="ECO:0000313" key="3">
    <source>
        <dbReference type="EMBL" id="KAG0250703.1"/>
    </source>
</evidence>